<sequence>MYDDLNGITSDVTSEILKFLDDFNNLRFSTEYVSKFSIYMLMNSSPKEFKTATDFALYFSDLALKIVKHLKHFSDILDELFQHISKHLIVSKFVFGDGTGPVQFKQEIIMLFSCVSRLIALDTYYRISIINSKDNQSLREAMKPKISQMCSNVYLIKFLP</sequence>
<accession>A0ABN7KCR0</accession>
<comment type="caution">
    <text evidence="1">The sequence shown here is derived from an EMBL/GenBank/DDBJ whole genome shotgun (WGS) entry which is preliminary data.</text>
</comment>
<gene>
    <name evidence="1" type="ORF">LMG7974_01938</name>
</gene>
<dbReference type="Proteomes" id="UP000789803">
    <property type="component" value="Unassembled WGS sequence"/>
</dbReference>
<dbReference type="EMBL" id="CAJHOF010000043">
    <property type="protein sequence ID" value="CAD7289852.1"/>
    <property type="molecule type" value="Genomic_DNA"/>
</dbReference>
<proteinExistence type="predicted"/>
<keyword evidence="2" id="KW-1185">Reference proteome</keyword>
<dbReference type="RefSeq" id="WP_229933703.1">
    <property type="nucleotide sequence ID" value="NZ_CAJHOF010000043.1"/>
</dbReference>
<reference evidence="1 2" key="1">
    <citation type="submission" date="2020-11" db="EMBL/GenBank/DDBJ databases">
        <authorList>
            <person name="Peeters C."/>
        </authorList>
    </citation>
    <scope>NUCLEOTIDE SEQUENCE [LARGE SCALE GENOMIC DNA]</scope>
    <source>
        <strain evidence="1 2">LMG 7974</strain>
    </source>
</reference>
<name>A0ABN7KCR0_9BACT</name>
<organism evidence="1 2">
    <name type="scientific">Campylobacter majalis</name>
    <dbReference type="NCBI Taxonomy" id="2790656"/>
    <lineage>
        <taxon>Bacteria</taxon>
        <taxon>Pseudomonadati</taxon>
        <taxon>Campylobacterota</taxon>
        <taxon>Epsilonproteobacteria</taxon>
        <taxon>Campylobacterales</taxon>
        <taxon>Campylobacteraceae</taxon>
        <taxon>Campylobacter</taxon>
    </lineage>
</organism>
<evidence type="ECO:0000313" key="1">
    <source>
        <dbReference type="EMBL" id="CAD7289852.1"/>
    </source>
</evidence>
<protein>
    <submittedName>
        <fullName evidence="1">Uncharacterized protein</fullName>
    </submittedName>
</protein>
<evidence type="ECO:0000313" key="2">
    <source>
        <dbReference type="Proteomes" id="UP000789803"/>
    </source>
</evidence>